<dbReference type="Proteomes" id="UP000530928">
    <property type="component" value="Unassembled WGS sequence"/>
</dbReference>
<dbReference type="RefSeq" id="WP_181609818.1">
    <property type="nucleotide sequence ID" value="NZ_BAABAM010000012.1"/>
</dbReference>
<organism evidence="2 3">
    <name type="scientific">Nonomuraea soli</name>
    <dbReference type="NCBI Taxonomy" id="1032476"/>
    <lineage>
        <taxon>Bacteria</taxon>
        <taxon>Bacillati</taxon>
        <taxon>Actinomycetota</taxon>
        <taxon>Actinomycetes</taxon>
        <taxon>Streptosporangiales</taxon>
        <taxon>Streptosporangiaceae</taxon>
        <taxon>Nonomuraea</taxon>
    </lineage>
</organism>
<feature type="transmembrane region" description="Helical" evidence="1">
    <location>
        <begin position="92"/>
        <end position="111"/>
    </location>
</feature>
<keyword evidence="1" id="KW-1133">Transmembrane helix</keyword>
<dbReference type="AlphaFoldDB" id="A0A7W0CH64"/>
<comment type="caution">
    <text evidence="2">The sequence shown here is derived from an EMBL/GenBank/DDBJ whole genome shotgun (WGS) entry which is preliminary data.</text>
</comment>
<feature type="transmembrane region" description="Helical" evidence="1">
    <location>
        <begin position="64"/>
        <end position="86"/>
    </location>
</feature>
<keyword evidence="3" id="KW-1185">Reference proteome</keyword>
<gene>
    <name evidence="2" type="ORF">HNR30_002405</name>
</gene>
<accession>A0A7W0CH64</accession>
<dbReference type="EMBL" id="JACDUR010000002">
    <property type="protein sequence ID" value="MBA2891064.1"/>
    <property type="molecule type" value="Genomic_DNA"/>
</dbReference>
<proteinExistence type="predicted"/>
<evidence type="ECO:0000256" key="1">
    <source>
        <dbReference type="SAM" id="Phobius"/>
    </source>
</evidence>
<keyword evidence="1" id="KW-0472">Membrane</keyword>
<keyword evidence="1" id="KW-0812">Transmembrane</keyword>
<protein>
    <recommendedName>
        <fullName evidence="4">Integral membrane protein</fullName>
    </recommendedName>
</protein>
<sequence>MSDMRGEIRQDLHATLDARRDLGPDYEHALVESFAARLDEVIAAKVASEVAGQRKKSKKKQSGSAGTVVPVAICSLIFGIPITAIASEKAGLVGLMVVWIGIALVNVAVVLSTRD</sequence>
<evidence type="ECO:0000313" key="2">
    <source>
        <dbReference type="EMBL" id="MBA2891064.1"/>
    </source>
</evidence>
<evidence type="ECO:0008006" key="4">
    <source>
        <dbReference type="Google" id="ProtNLM"/>
    </source>
</evidence>
<reference evidence="2 3" key="1">
    <citation type="submission" date="2020-07" db="EMBL/GenBank/DDBJ databases">
        <title>Genomic Encyclopedia of Type Strains, Phase IV (KMG-IV): sequencing the most valuable type-strain genomes for metagenomic binning, comparative biology and taxonomic classification.</title>
        <authorList>
            <person name="Goeker M."/>
        </authorList>
    </citation>
    <scope>NUCLEOTIDE SEQUENCE [LARGE SCALE GENOMIC DNA]</scope>
    <source>
        <strain evidence="2 3">DSM 45533</strain>
    </source>
</reference>
<name>A0A7W0CH64_9ACTN</name>
<evidence type="ECO:0000313" key="3">
    <source>
        <dbReference type="Proteomes" id="UP000530928"/>
    </source>
</evidence>